<proteinExistence type="predicted"/>
<feature type="compositionally biased region" description="Polar residues" evidence="1">
    <location>
        <begin position="127"/>
        <end position="137"/>
    </location>
</feature>
<gene>
    <name evidence="2" type="ORF">V8G54_036206</name>
</gene>
<protein>
    <submittedName>
        <fullName evidence="2">Uncharacterized protein</fullName>
    </submittedName>
</protein>
<feature type="region of interest" description="Disordered" evidence="1">
    <location>
        <begin position="127"/>
        <end position="177"/>
    </location>
</feature>
<dbReference type="AlphaFoldDB" id="A0AAQ3MGN7"/>
<feature type="region of interest" description="Disordered" evidence="1">
    <location>
        <begin position="1"/>
        <end position="30"/>
    </location>
</feature>
<reference evidence="2 3" key="1">
    <citation type="journal article" date="2023" name="Life. Sci Alliance">
        <title>Evolutionary insights into 3D genome organization and epigenetic landscape of Vigna mungo.</title>
        <authorList>
            <person name="Junaid A."/>
            <person name="Singh B."/>
            <person name="Bhatia S."/>
        </authorList>
    </citation>
    <scope>NUCLEOTIDE SEQUENCE [LARGE SCALE GENOMIC DNA]</scope>
    <source>
        <strain evidence="2">Urdbean</strain>
    </source>
</reference>
<accession>A0AAQ3MGN7</accession>
<dbReference type="EMBL" id="CP144690">
    <property type="protein sequence ID" value="WVY90692.1"/>
    <property type="molecule type" value="Genomic_DNA"/>
</dbReference>
<dbReference type="Proteomes" id="UP001374535">
    <property type="component" value="Chromosome 11"/>
</dbReference>
<sequence>MNAKVPALSFDCHVRRRKEKKKKEENKKREEEEVVTKVTKTMILLVEVTNEVVVITTTTLEEEERVNYSSEYIASKESRARKDDRPSNQFNQNILAPAVGLSDIPTKPRGTRRTLMKYLAQEKVQKRTLSASDQSTQEVRKITPTPIRSGEVRKMASEISAQRRNSYLKPLGGKLEK</sequence>
<evidence type="ECO:0000256" key="1">
    <source>
        <dbReference type="SAM" id="MobiDB-lite"/>
    </source>
</evidence>
<evidence type="ECO:0000313" key="3">
    <source>
        <dbReference type="Proteomes" id="UP001374535"/>
    </source>
</evidence>
<name>A0AAQ3MGN7_VIGMU</name>
<organism evidence="2 3">
    <name type="scientific">Vigna mungo</name>
    <name type="common">Black gram</name>
    <name type="synonym">Phaseolus mungo</name>
    <dbReference type="NCBI Taxonomy" id="3915"/>
    <lineage>
        <taxon>Eukaryota</taxon>
        <taxon>Viridiplantae</taxon>
        <taxon>Streptophyta</taxon>
        <taxon>Embryophyta</taxon>
        <taxon>Tracheophyta</taxon>
        <taxon>Spermatophyta</taxon>
        <taxon>Magnoliopsida</taxon>
        <taxon>eudicotyledons</taxon>
        <taxon>Gunneridae</taxon>
        <taxon>Pentapetalae</taxon>
        <taxon>rosids</taxon>
        <taxon>fabids</taxon>
        <taxon>Fabales</taxon>
        <taxon>Fabaceae</taxon>
        <taxon>Papilionoideae</taxon>
        <taxon>50 kb inversion clade</taxon>
        <taxon>NPAAA clade</taxon>
        <taxon>indigoferoid/millettioid clade</taxon>
        <taxon>Phaseoleae</taxon>
        <taxon>Vigna</taxon>
    </lineage>
</organism>
<evidence type="ECO:0000313" key="2">
    <source>
        <dbReference type="EMBL" id="WVY90692.1"/>
    </source>
</evidence>
<keyword evidence="3" id="KW-1185">Reference proteome</keyword>